<reference evidence="5 6" key="1">
    <citation type="submission" date="2019-03" db="EMBL/GenBank/DDBJ databases">
        <title>First draft genome of Liparis tanakae, snailfish: a comprehensive survey of snailfish specific genes.</title>
        <authorList>
            <person name="Kim W."/>
            <person name="Song I."/>
            <person name="Jeong J.-H."/>
            <person name="Kim D."/>
            <person name="Kim S."/>
            <person name="Ryu S."/>
            <person name="Song J.Y."/>
            <person name="Lee S.K."/>
        </authorList>
    </citation>
    <scope>NUCLEOTIDE SEQUENCE [LARGE SCALE GENOMIC DNA]</scope>
    <source>
        <tissue evidence="5">Muscle</tissue>
    </source>
</reference>
<dbReference type="GO" id="GO:0007218">
    <property type="term" value="P:neuropeptide signaling pathway"/>
    <property type="evidence" value="ECO:0007669"/>
    <property type="project" value="UniProtKB-KW"/>
</dbReference>
<evidence type="ECO:0000313" key="5">
    <source>
        <dbReference type="EMBL" id="TNN88597.1"/>
    </source>
</evidence>
<dbReference type="InterPro" id="IPR001484">
    <property type="entry name" value="Pyrokinin_CS"/>
</dbReference>
<evidence type="ECO:0000256" key="2">
    <source>
        <dbReference type="ARBA" id="ARBA00022815"/>
    </source>
</evidence>
<feature type="region of interest" description="Disordered" evidence="4">
    <location>
        <begin position="122"/>
        <end position="167"/>
    </location>
</feature>
<dbReference type="EMBL" id="SRLO01000005">
    <property type="protein sequence ID" value="TNN88597.1"/>
    <property type="molecule type" value="Genomic_DNA"/>
</dbReference>
<evidence type="ECO:0000313" key="6">
    <source>
        <dbReference type="Proteomes" id="UP000314294"/>
    </source>
</evidence>
<accession>A0A4Z2JF43</accession>
<organism evidence="5 6">
    <name type="scientific">Liparis tanakae</name>
    <name type="common">Tanaka's snailfish</name>
    <dbReference type="NCBI Taxonomy" id="230148"/>
    <lineage>
        <taxon>Eukaryota</taxon>
        <taxon>Metazoa</taxon>
        <taxon>Chordata</taxon>
        <taxon>Craniata</taxon>
        <taxon>Vertebrata</taxon>
        <taxon>Euteleostomi</taxon>
        <taxon>Actinopterygii</taxon>
        <taxon>Neopterygii</taxon>
        <taxon>Teleostei</taxon>
        <taxon>Neoteleostei</taxon>
        <taxon>Acanthomorphata</taxon>
        <taxon>Eupercaria</taxon>
        <taxon>Perciformes</taxon>
        <taxon>Cottioidei</taxon>
        <taxon>Cottales</taxon>
        <taxon>Liparidae</taxon>
        <taxon>Liparis</taxon>
    </lineage>
</organism>
<sequence>MNDNRFNQRSSRLSETGTPSRCTAFPEQIWIDALLQNLSLGITMLRAPASKSESFHKNKMVTGKMSNSVLPKGGRTSCTTCSRAASAPLPFGPRLGRYMEVSKTRDDYGPNVSRRLRLRLHGDLSARPSHQSASARRTDTQPRSSPCIRFPCLSPPPSPPLPPNKAG</sequence>
<protein>
    <submittedName>
        <fullName evidence="5">Uncharacterized protein</fullName>
    </submittedName>
</protein>
<feature type="region of interest" description="Disordered" evidence="4">
    <location>
        <begin position="1"/>
        <end position="20"/>
    </location>
</feature>
<gene>
    <name evidence="5" type="ORF">EYF80_001380</name>
</gene>
<evidence type="ECO:0000256" key="3">
    <source>
        <dbReference type="ARBA" id="ARBA00023320"/>
    </source>
</evidence>
<proteinExistence type="inferred from homology"/>
<keyword evidence="2" id="KW-0027">Amidation</keyword>
<comment type="caution">
    <text evidence="5">The sequence shown here is derived from an EMBL/GenBank/DDBJ whole genome shotgun (WGS) entry which is preliminary data.</text>
</comment>
<dbReference type="GO" id="GO:0005184">
    <property type="term" value="F:neuropeptide hormone activity"/>
    <property type="evidence" value="ECO:0007669"/>
    <property type="project" value="InterPro"/>
</dbReference>
<evidence type="ECO:0000256" key="4">
    <source>
        <dbReference type="SAM" id="MobiDB-lite"/>
    </source>
</evidence>
<dbReference type="AlphaFoldDB" id="A0A4Z2JF43"/>
<comment type="similarity">
    <text evidence="1">Belongs to the pyrokinin family.</text>
</comment>
<dbReference type="PROSITE" id="PS00539">
    <property type="entry name" value="PYROKININ"/>
    <property type="match status" value="1"/>
</dbReference>
<evidence type="ECO:0000256" key="1">
    <source>
        <dbReference type="ARBA" id="ARBA00007714"/>
    </source>
</evidence>
<name>A0A4Z2JF43_9TELE</name>
<keyword evidence="3" id="KW-0527">Neuropeptide</keyword>
<keyword evidence="6" id="KW-1185">Reference proteome</keyword>
<feature type="compositionally biased region" description="Pro residues" evidence="4">
    <location>
        <begin position="153"/>
        <end position="167"/>
    </location>
</feature>
<dbReference type="Proteomes" id="UP000314294">
    <property type="component" value="Unassembled WGS sequence"/>
</dbReference>